<dbReference type="PANTHER" id="PTHR23155">
    <property type="entry name" value="DISEASE RESISTANCE PROTEIN RP"/>
    <property type="match status" value="1"/>
</dbReference>
<dbReference type="Proteomes" id="UP001179952">
    <property type="component" value="Unassembled WGS sequence"/>
</dbReference>
<feature type="domain" description="Disease resistance N-terminal" evidence="7">
    <location>
        <begin position="3"/>
        <end position="58"/>
    </location>
</feature>
<evidence type="ECO:0000256" key="5">
    <source>
        <dbReference type="ARBA" id="ARBA00022821"/>
    </source>
</evidence>
<feature type="domain" description="Disease resistance protein winged helix" evidence="8">
    <location>
        <begin position="391"/>
        <end position="458"/>
    </location>
</feature>
<keyword evidence="11" id="KW-1185">Reference proteome</keyword>
<organism evidence="10 11">
    <name type="scientific">Acorus gramineus</name>
    <name type="common">Dwarf sweet flag</name>
    <dbReference type="NCBI Taxonomy" id="55184"/>
    <lineage>
        <taxon>Eukaryota</taxon>
        <taxon>Viridiplantae</taxon>
        <taxon>Streptophyta</taxon>
        <taxon>Embryophyta</taxon>
        <taxon>Tracheophyta</taxon>
        <taxon>Spermatophyta</taxon>
        <taxon>Magnoliopsida</taxon>
        <taxon>Liliopsida</taxon>
        <taxon>Acoraceae</taxon>
        <taxon>Acorus</taxon>
    </lineage>
</organism>
<dbReference type="Pfam" id="PF23559">
    <property type="entry name" value="WHD_DRP"/>
    <property type="match status" value="1"/>
</dbReference>
<dbReference type="PANTHER" id="PTHR23155:SF1232">
    <property type="entry name" value="OS09G0270700 PROTEIN"/>
    <property type="match status" value="1"/>
</dbReference>
<dbReference type="InterPro" id="IPR032675">
    <property type="entry name" value="LRR_dom_sf"/>
</dbReference>
<reference evidence="10" key="2">
    <citation type="submission" date="2023-06" db="EMBL/GenBank/DDBJ databases">
        <authorList>
            <person name="Ma L."/>
            <person name="Liu K.-W."/>
            <person name="Li Z."/>
            <person name="Hsiao Y.-Y."/>
            <person name="Qi Y."/>
            <person name="Fu T."/>
            <person name="Tang G."/>
            <person name="Zhang D."/>
            <person name="Sun W.-H."/>
            <person name="Liu D.-K."/>
            <person name="Li Y."/>
            <person name="Chen G.-Z."/>
            <person name="Liu X.-D."/>
            <person name="Liao X.-Y."/>
            <person name="Jiang Y.-T."/>
            <person name="Yu X."/>
            <person name="Hao Y."/>
            <person name="Huang J."/>
            <person name="Zhao X.-W."/>
            <person name="Ke S."/>
            <person name="Chen Y.-Y."/>
            <person name="Wu W.-L."/>
            <person name="Hsu J.-L."/>
            <person name="Lin Y.-F."/>
            <person name="Huang M.-D."/>
            <person name="Li C.-Y."/>
            <person name="Huang L."/>
            <person name="Wang Z.-W."/>
            <person name="Zhao X."/>
            <person name="Zhong W.-Y."/>
            <person name="Peng D.-H."/>
            <person name="Ahmad S."/>
            <person name="Lan S."/>
            <person name="Zhang J.-S."/>
            <person name="Tsai W.-C."/>
            <person name="Van De Peer Y."/>
            <person name="Liu Z.-J."/>
        </authorList>
    </citation>
    <scope>NUCLEOTIDE SEQUENCE</scope>
    <source>
        <strain evidence="10">SCP</strain>
        <tissue evidence="10">Leaves</tissue>
    </source>
</reference>
<dbReference type="Gene3D" id="1.10.10.10">
    <property type="entry name" value="Winged helix-like DNA-binding domain superfamily/Winged helix DNA-binding domain"/>
    <property type="match status" value="1"/>
</dbReference>
<feature type="domain" description="Disease resistance R13L4/SHOC-2-like LRR" evidence="9">
    <location>
        <begin position="503"/>
        <end position="606"/>
    </location>
</feature>
<dbReference type="GO" id="GO:0042742">
    <property type="term" value="P:defense response to bacterium"/>
    <property type="evidence" value="ECO:0007669"/>
    <property type="project" value="UniProtKB-ARBA"/>
</dbReference>
<dbReference type="InterPro" id="IPR044974">
    <property type="entry name" value="Disease_R_plants"/>
</dbReference>
<evidence type="ECO:0000259" key="7">
    <source>
        <dbReference type="Pfam" id="PF18052"/>
    </source>
</evidence>
<dbReference type="Gene3D" id="3.40.50.300">
    <property type="entry name" value="P-loop containing nucleotide triphosphate hydrolases"/>
    <property type="match status" value="1"/>
</dbReference>
<dbReference type="InterPro" id="IPR058922">
    <property type="entry name" value="WHD_DRP"/>
</dbReference>
<dbReference type="GO" id="GO:0043531">
    <property type="term" value="F:ADP binding"/>
    <property type="evidence" value="ECO:0007669"/>
    <property type="project" value="InterPro"/>
</dbReference>
<dbReference type="Pfam" id="PF18052">
    <property type="entry name" value="Rx_N"/>
    <property type="match status" value="1"/>
</dbReference>
<dbReference type="GO" id="GO:0002758">
    <property type="term" value="P:innate immune response-activating signaling pathway"/>
    <property type="evidence" value="ECO:0007669"/>
    <property type="project" value="UniProtKB-ARBA"/>
</dbReference>
<evidence type="ECO:0000259" key="6">
    <source>
        <dbReference type="Pfam" id="PF00931"/>
    </source>
</evidence>
<evidence type="ECO:0000259" key="8">
    <source>
        <dbReference type="Pfam" id="PF23559"/>
    </source>
</evidence>
<accession>A0AAV9B9U1</accession>
<comment type="similarity">
    <text evidence="1">Belongs to the disease resistance NB-LRR family.</text>
</comment>
<dbReference type="Gene3D" id="1.20.5.4130">
    <property type="match status" value="1"/>
</dbReference>
<keyword evidence="3" id="KW-0677">Repeat</keyword>
<proteinExistence type="inferred from homology"/>
<dbReference type="InterPro" id="IPR038005">
    <property type="entry name" value="RX-like_CC"/>
</dbReference>
<evidence type="ECO:0000313" key="10">
    <source>
        <dbReference type="EMBL" id="KAK1272872.1"/>
    </source>
</evidence>
<dbReference type="CDD" id="cd14798">
    <property type="entry name" value="RX-CC_like"/>
    <property type="match status" value="1"/>
</dbReference>
<dbReference type="InterPro" id="IPR041118">
    <property type="entry name" value="Rx_N"/>
</dbReference>
<dbReference type="PRINTS" id="PR00364">
    <property type="entry name" value="DISEASERSIST"/>
</dbReference>
<protein>
    <submittedName>
        <fullName evidence="10">Disease resistance protein RPM1</fullName>
    </submittedName>
</protein>
<evidence type="ECO:0000256" key="4">
    <source>
        <dbReference type="ARBA" id="ARBA00022741"/>
    </source>
</evidence>
<feature type="domain" description="NB-ARC" evidence="6">
    <location>
        <begin position="127"/>
        <end position="302"/>
    </location>
</feature>
<comment type="caution">
    <text evidence="10">The sequence shown here is derived from an EMBL/GenBank/DDBJ whole genome shotgun (WGS) entry which is preliminary data.</text>
</comment>
<keyword evidence="2" id="KW-0433">Leucine-rich repeat</keyword>
<dbReference type="GO" id="GO:0009626">
    <property type="term" value="P:plant-type hypersensitive response"/>
    <property type="evidence" value="ECO:0007669"/>
    <property type="project" value="UniProtKB-ARBA"/>
</dbReference>
<evidence type="ECO:0000313" key="11">
    <source>
        <dbReference type="Proteomes" id="UP001179952"/>
    </source>
</evidence>
<dbReference type="Gene3D" id="3.80.10.10">
    <property type="entry name" value="Ribonuclease Inhibitor"/>
    <property type="match status" value="1"/>
</dbReference>
<dbReference type="Pfam" id="PF00931">
    <property type="entry name" value="NB-ARC"/>
    <property type="match status" value="1"/>
</dbReference>
<evidence type="ECO:0000256" key="2">
    <source>
        <dbReference type="ARBA" id="ARBA00022614"/>
    </source>
</evidence>
<dbReference type="EMBL" id="JAUJYN010000004">
    <property type="protein sequence ID" value="KAK1272872.1"/>
    <property type="molecule type" value="Genomic_DNA"/>
</dbReference>
<sequence>MGEIKSELEMIQAFIRHTDRAIMGDGPAAVWVGQVREAAYYIEDIVDEFTYFLGEQKRCGFWNSVAKALQVSRNIKEIKIKIGGISKRRIRYDVKGPGEELSTNHARKRSTNISLFLGEDDDIVGQDSNKEKLIGWLTDEKTERIEIAIWGMGGLGKTTLVAQVYKNEQIKKHFDCFSWITVSETYKTDDVLRKAIKELFLEKKEMVAEDIDKLDTTRLAQLLHQYLHTKRYLIVLDDLWKMEVWHEIRDAFPKSKCQSRIIFTARNNEIASSVASEGHIFNLQPLERDQAWKLFCNNAFRGEPKGNCPEELKVPAEAIFNRCDRLPLAIVTLGGYLCSKHSLLEWNAVSSDLNQMFNHDQQLENMWNILMLSFYDLPHYLKNCFLYCCAFPEDYQIKRNRIIRLWIAEGFVEEREGMTMEDRAELYLNELVNRSMLRVIETNDCGRPKCYHMHDIIRESGISLSKQQNFCKILGAQPINGDRRLSIIEVNNSIQIGLDKMPQLRSLLVFTTHDWVSKTFHRKAELGFRLLRVLDLQGSSVESMPNEVGNLFNLRFLSLRSTKVKVLPKSLASLQNLQTLDLRNCSAEKLPSGVRKLYNLRHLLISLTNLRVLILRSSGLSADPLPTFQYLPNLTHLDLRKAYNGEELCFKGDGFTSLRKLCLFDLSQLSQIKIEERAMQSLQRINLVRCVKLKTLPQGIEYLTKLQVLQLKEMPNELLESMRGQGVSHKKISRIPLVRHFTQSDGKWTLENFLQPGVFSVDKAPRIHRPS</sequence>
<dbReference type="Pfam" id="PF23598">
    <property type="entry name" value="LRR_14"/>
    <property type="match status" value="1"/>
</dbReference>
<dbReference type="InterPro" id="IPR036388">
    <property type="entry name" value="WH-like_DNA-bd_sf"/>
</dbReference>
<dbReference type="FunFam" id="1.10.10.10:FF:000322">
    <property type="entry name" value="Probable disease resistance protein At1g63360"/>
    <property type="match status" value="1"/>
</dbReference>
<keyword evidence="4" id="KW-0547">Nucleotide-binding</keyword>
<dbReference type="InterPro" id="IPR002182">
    <property type="entry name" value="NB-ARC"/>
</dbReference>
<dbReference type="AlphaFoldDB" id="A0AAV9B9U1"/>
<evidence type="ECO:0000256" key="1">
    <source>
        <dbReference type="ARBA" id="ARBA00008894"/>
    </source>
</evidence>
<dbReference type="SUPFAM" id="SSF52058">
    <property type="entry name" value="L domain-like"/>
    <property type="match status" value="1"/>
</dbReference>
<name>A0AAV9B9U1_ACOGR</name>
<gene>
    <name evidence="10" type="ORF">QJS04_geneDACA007801</name>
</gene>
<evidence type="ECO:0000259" key="9">
    <source>
        <dbReference type="Pfam" id="PF23598"/>
    </source>
</evidence>
<dbReference type="SUPFAM" id="SSF52540">
    <property type="entry name" value="P-loop containing nucleoside triphosphate hydrolases"/>
    <property type="match status" value="1"/>
</dbReference>
<dbReference type="FunFam" id="3.40.50.300:FF:001091">
    <property type="entry name" value="Probable disease resistance protein At1g61300"/>
    <property type="match status" value="1"/>
</dbReference>
<keyword evidence="5" id="KW-0611">Plant defense</keyword>
<dbReference type="InterPro" id="IPR042197">
    <property type="entry name" value="Apaf_helical"/>
</dbReference>
<dbReference type="InterPro" id="IPR027417">
    <property type="entry name" value="P-loop_NTPase"/>
</dbReference>
<dbReference type="Gene3D" id="1.10.8.430">
    <property type="entry name" value="Helical domain of apoptotic protease-activating factors"/>
    <property type="match status" value="1"/>
</dbReference>
<reference evidence="10" key="1">
    <citation type="journal article" date="2023" name="Nat. Commun.">
        <title>Diploid and tetraploid genomes of Acorus and the evolution of monocots.</title>
        <authorList>
            <person name="Ma L."/>
            <person name="Liu K.W."/>
            <person name="Li Z."/>
            <person name="Hsiao Y.Y."/>
            <person name="Qi Y."/>
            <person name="Fu T."/>
            <person name="Tang G.D."/>
            <person name="Zhang D."/>
            <person name="Sun W.H."/>
            <person name="Liu D.K."/>
            <person name="Li Y."/>
            <person name="Chen G.Z."/>
            <person name="Liu X.D."/>
            <person name="Liao X.Y."/>
            <person name="Jiang Y.T."/>
            <person name="Yu X."/>
            <person name="Hao Y."/>
            <person name="Huang J."/>
            <person name="Zhao X.W."/>
            <person name="Ke S."/>
            <person name="Chen Y.Y."/>
            <person name="Wu W.L."/>
            <person name="Hsu J.L."/>
            <person name="Lin Y.F."/>
            <person name="Huang M.D."/>
            <person name="Li C.Y."/>
            <person name="Huang L."/>
            <person name="Wang Z.W."/>
            <person name="Zhao X."/>
            <person name="Zhong W.Y."/>
            <person name="Peng D.H."/>
            <person name="Ahmad S."/>
            <person name="Lan S."/>
            <person name="Zhang J.S."/>
            <person name="Tsai W.C."/>
            <person name="Van de Peer Y."/>
            <person name="Liu Z.J."/>
        </authorList>
    </citation>
    <scope>NUCLEOTIDE SEQUENCE</scope>
    <source>
        <strain evidence="10">SCP</strain>
    </source>
</reference>
<evidence type="ECO:0000256" key="3">
    <source>
        <dbReference type="ARBA" id="ARBA00022737"/>
    </source>
</evidence>
<dbReference type="InterPro" id="IPR055414">
    <property type="entry name" value="LRR_R13L4/SHOC2-like"/>
</dbReference>